<name>A0A840RVT0_9BURK</name>
<accession>A0A840RVT0</accession>
<comment type="caution">
    <text evidence="2">The sequence shown here is derived from an EMBL/GenBank/DDBJ whole genome shotgun (WGS) entry which is preliminary data.</text>
</comment>
<protein>
    <recommendedName>
        <fullName evidence="4">Transporter</fullName>
    </recommendedName>
</protein>
<feature type="signal peptide" evidence="1">
    <location>
        <begin position="1"/>
        <end position="32"/>
    </location>
</feature>
<dbReference type="Proteomes" id="UP000571084">
    <property type="component" value="Unassembled WGS sequence"/>
</dbReference>
<evidence type="ECO:0008006" key="4">
    <source>
        <dbReference type="Google" id="ProtNLM"/>
    </source>
</evidence>
<evidence type="ECO:0000313" key="2">
    <source>
        <dbReference type="EMBL" id="MBB5200671.1"/>
    </source>
</evidence>
<reference evidence="2 3" key="1">
    <citation type="submission" date="2020-08" db="EMBL/GenBank/DDBJ databases">
        <title>Genomic Encyclopedia of Type Strains, Phase IV (KMG-IV): sequencing the most valuable type-strain genomes for metagenomic binning, comparative biology and taxonomic classification.</title>
        <authorList>
            <person name="Goeker M."/>
        </authorList>
    </citation>
    <scope>NUCLEOTIDE SEQUENCE [LARGE SCALE GENOMIC DNA]</scope>
    <source>
        <strain evidence="2 3">DSM 23240</strain>
    </source>
</reference>
<evidence type="ECO:0000256" key="1">
    <source>
        <dbReference type="SAM" id="SignalP"/>
    </source>
</evidence>
<dbReference type="RefSeq" id="WP_168055854.1">
    <property type="nucleotide sequence ID" value="NZ_JAAOZT010000007.1"/>
</dbReference>
<organism evidence="2 3">
    <name type="scientific">Glaciimonas immobilis</name>
    <dbReference type="NCBI Taxonomy" id="728004"/>
    <lineage>
        <taxon>Bacteria</taxon>
        <taxon>Pseudomonadati</taxon>
        <taxon>Pseudomonadota</taxon>
        <taxon>Betaproteobacteria</taxon>
        <taxon>Burkholderiales</taxon>
        <taxon>Oxalobacteraceae</taxon>
        <taxon>Glaciimonas</taxon>
    </lineage>
</organism>
<dbReference type="PROSITE" id="PS51257">
    <property type="entry name" value="PROKAR_LIPOPROTEIN"/>
    <property type="match status" value="1"/>
</dbReference>
<feature type="chain" id="PRO_5032327185" description="Transporter" evidence="1">
    <location>
        <begin position="33"/>
        <end position="303"/>
    </location>
</feature>
<dbReference type="AlphaFoldDB" id="A0A840RVT0"/>
<proteinExistence type="predicted"/>
<keyword evidence="3" id="KW-1185">Reference proteome</keyword>
<dbReference type="InterPro" id="IPR025737">
    <property type="entry name" value="FApF"/>
</dbReference>
<keyword evidence="1" id="KW-0732">Signal</keyword>
<dbReference type="EMBL" id="JACHHQ010000005">
    <property type="protein sequence ID" value="MBB5200671.1"/>
    <property type="molecule type" value="Genomic_DNA"/>
</dbReference>
<evidence type="ECO:0000313" key="3">
    <source>
        <dbReference type="Proteomes" id="UP000571084"/>
    </source>
</evidence>
<gene>
    <name evidence="2" type="ORF">HNR39_002513</name>
</gene>
<dbReference type="Pfam" id="PF13557">
    <property type="entry name" value="Phenol_MetA_deg"/>
    <property type="match status" value="1"/>
</dbReference>
<sequence>MYQITRRKSCLSGAVKAITSVGFAALACTSGAAEIATDPGDYVALPPGVNLGIVYYQHTERNAYYADGDKTPGSFKLVTDIGLARFVHYMKIGDFIIDPQIVIPFGKVNLSTPFGPLSPVSANGVGDPIIGSALWLLNRPEQQQWFAVSAFASLPAGNYDPSKGPVNIGENRWKGIFQAVYTTALGKSFMLDVAGEYAIYGNNNNFIGLIKKQDASYGIQTHLRYVLSPATYVGLSYYHDFGGQSQLNGASQNDRMNNSRWLATLASFVTPTVQLQIQAGRALKVGNGAEESNRVHLRLVKVF</sequence>